<feature type="domain" description="Thioesterase" evidence="2">
    <location>
        <begin position="48"/>
        <end position="122"/>
    </location>
</feature>
<dbReference type="InterPro" id="IPR006683">
    <property type="entry name" value="Thioestr_dom"/>
</dbReference>
<organism evidence="3 4">
    <name type="scientific">Cycloclasticus pugetii</name>
    <dbReference type="NCBI Taxonomy" id="34068"/>
    <lineage>
        <taxon>Bacteria</taxon>
        <taxon>Pseudomonadati</taxon>
        <taxon>Pseudomonadota</taxon>
        <taxon>Gammaproteobacteria</taxon>
        <taxon>Thiotrichales</taxon>
        <taxon>Piscirickettsiaceae</taxon>
        <taxon>Cycloclasticus</taxon>
    </lineage>
</organism>
<sequence>MSIQSYLKTINQTPHAKKLNITLVSHGETSTTLKLPFSKQIIGDCVNNYIHSGAVSTAIDTACGAAILQAQNNLRAMATLDLRIDHIRPAASGADINVYADCYHLTHTIAFVRASAYTDDINSPIATAVGSFMRSNKQFPVQ</sequence>
<name>A0AB33Z3L9_9GAMM</name>
<keyword evidence="4" id="KW-1185">Reference proteome</keyword>
<evidence type="ECO:0000313" key="3">
    <source>
        <dbReference type="EMBL" id="EPD13689.1"/>
    </source>
</evidence>
<dbReference type="CDD" id="cd03443">
    <property type="entry name" value="PaaI_thioesterase"/>
    <property type="match status" value="1"/>
</dbReference>
<dbReference type="RefSeq" id="WP_015006273.1">
    <property type="nucleotide sequence ID" value="NZ_FQZJ01000001.1"/>
</dbReference>
<dbReference type="PANTHER" id="PTHR43240:SF7">
    <property type="entry name" value="BLR7284 PROTEIN"/>
    <property type="match status" value="1"/>
</dbReference>
<dbReference type="InterPro" id="IPR029069">
    <property type="entry name" value="HotDog_dom_sf"/>
</dbReference>
<evidence type="ECO:0000313" key="4">
    <source>
        <dbReference type="Proteomes" id="UP000015462"/>
    </source>
</evidence>
<comment type="caution">
    <text evidence="3">The sequence shown here is derived from an EMBL/GenBank/DDBJ whole genome shotgun (WGS) entry which is preliminary data.</text>
</comment>
<dbReference type="SUPFAM" id="SSF54637">
    <property type="entry name" value="Thioesterase/thiol ester dehydrase-isomerase"/>
    <property type="match status" value="1"/>
</dbReference>
<keyword evidence="1" id="KW-0378">Hydrolase</keyword>
<dbReference type="InterPro" id="IPR003736">
    <property type="entry name" value="PAAI_dom"/>
</dbReference>
<dbReference type="EMBL" id="ASHL01000002">
    <property type="protein sequence ID" value="EPD13689.1"/>
    <property type="molecule type" value="Genomic_DNA"/>
</dbReference>
<dbReference type="Pfam" id="PF03061">
    <property type="entry name" value="4HBT"/>
    <property type="match status" value="1"/>
</dbReference>
<dbReference type="Proteomes" id="UP000015462">
    <property type="component" value="Unassembled WGS sequence"/>
</dbReference>
<evidence type="ECO:0000256" key="1">
    <source>
        <dbReference type="ARBA" id="ARBA00022801"/>
    </source>
</evidence>
<dbReference type="PANTHER" id="PTHR43240">
    <property type="entry name" value="1,4-DIHYDROXY-2-NAPHTHOYL-COA THIOESTERASE 1"/>
    <property type="match status" value="1"/>
</dbReference>
<reference evidence="3 4" key="1">
    <citation type="journal article" date="2013" name="Genome Announc.">
        <title>Genome Sequence of the Pyrene- and Fluoranthene-Degrading Bacterium Cycloclasticus sp. Strain PY97M.</title>
        <authorList>
            <person name="Cui Z."/>
            <person name="Xu G."/>
            <person name="Li Q."/>
            <person name="Gao W."/>
            <person name="Zheng L."/>
        </authorList>
    </citation>
    <scope>NUCLEOTIDE SEQUENCE [LARGE SCALE GENOMIC DNA]</scope>
    <source>
        <strain evidence="3 4">PY97M</strain>
    </source>
</reference>
<gene>
    <name evidence="3" type="ORF">L196_04111</name>
</gene>
<dbReference type="NCBIfam" id="TIGR00369">
    <property type="entry name" value="unchar_dom_1"/>
    <property type="match status" value="1"/>
</dbReference>
<dbReference type="GO" id="GO:0061522">
    <property type="term" value="F:1,4-dihydroxy-2-naphthoyl-CoA thioesterase activity"/>
    <property type="evidence" value="ECO:0007669"/>
    <property type="project" value="TreeGrafter"/>
</dbReference>
<dbReference type="Gene3D" id="3.10.129.10">
    <property type="entry name" value="Hotdog Thioesterase"/>
    <property type="match status" value="1"/>
</dbReference>
<dbReference type="GO" id="GO:0005829">
    <property type="term" value="C:cytosol"/>
    <property type="evidence" value="ECO:0007669"/>
    <property type="project" value="TreeGrafter"/>
</dbReference>
<evidence type="ECO:0000259" key="2">
    <source>
        <dbReference type="Pfam" id="PF03061"/>
    </source>
</evidence>
<proteinExistence type="predicted"/>
<accession>A0AB33Z3L9</accession>
<protein>
    <submittedName>
        <fullName evidence="3">Thioesterase family protein</fullName>
    </submittedName>
</protein>
<dbReference type="AlphaFoldDB" id="A0AB33Z3L9"/>